<dbReference type="Gene3D" id="1.10.630.10">
    <property type="entry name" value="Cytochrome P450"/>
    <property type="match status" value="1"/>
</dbReference>
<organism evidence="7 8">
    <name type="scientific">Exophiala sideris</name>
    <dbReference type="NCBI Taxonomy" id="1016849"/>
    <lineage>
        <taxon>Eukaryota</taxon>
        <taxon>Fungi</taxon>
        <taxon>Dikarya</taxon>
        <taxon>Ascomycota</taxon>
        <taxon>Pezizomycotina</taxon>
        <taxon>Eurotiomycetes</taxon>
        <taxon>Chaetothyriomycetidae</taxon>
        <taxon>Chaetothyriales</taxon>
        <taxon>Herpotrichiellaceae</taxon>
        <taxon>Exophiala</taxon>
    </lineage>
</organism>
<comment type="similarity">
    <text evidence="2">Belongs to the cytochrome P450 family.</text>
</comment>
<dbReference type="Proteomes" id="UP001345691">
    <property type="component" value="Unassembled WGS sequence"/>
</dbReference>
<dbReference type="PANTHER" id="PTHR46300:SF2">
    <property type="entry name" value="CYTOCHROME P450 MONOOXYGENASE ALNH-RELATED"/>
    <property type="match status" value="1"/>
</dbReference>
<proteinExistence type="inferred from homology"/>
<dbReference type="PRINTS" id="PR00463">
    <property type="entry name" value="EP450I"/>
</dbReference>
<keyword evidence="3" id="KW-0479">Metal-binding</keyword>
<evidence type="ECO:0000256" key="4">
    <source>
        <dbReference type="ARBA" id="ARBA00023002"/>
    </source>
</evidence>
<evidence type="ECO:0000256" key="6">
    <source>
        <dbReference type="ARBA" id="ARBA00023033"/>
    </source>
</evidence>
<sequence length="417" mass="47443">MIHNILNIKAAVTYVPYQDLENKFMLLGLLNQPDEFANHMRRYTNSLTTQMVFGFRTLDINDPKLQQLFHGFEKWAEVTGSAAAQVLDLFPILQKLPKFLVPNYRYAEALHKEEKKLYVGHWLNAKKAIKDGTGKPCFCVDLVKAQETEKFSDDLAGYTSGSLLEAGSDTTAATLIGFIQAMVVFPEVQTKAQEEIDRVVGPDRMPTMEDAPNMQYIRGCVKESMRWMPTNILGVPHSVIKDDEYMGYKIPAGSSIISNVWAIHMDERRHLDPRRFDPGRYAQDFLSEFECATNSDVSKRDHFVFGAGRRVCQGMHIAERSLFLAMARMLWAFDFQKAKDAQGNLITPDIDKLTQGLFVLPEAFPAVIKPRSERHAELIKSTWQSCEDILLDPKTGQWKDVPEGMVFSTYEPSKEED</sequence>
<gene>
    <name evidence="7" type="ORF">LTR69_007490</name>
</gene>
<evidence type="ECO:0000256" key="2">
    <source>
        <dbReference type="ARBA" id="ARBA00010617"/>
    </source>
</evidence>
<name>A0ABR0J7C1_9EURO</name>
<comment type="caution">
    <text evidence="7">The sequence shown here is derived from an EMBL/GenBank/DDBJ whole genome shotgun (WGS) entry which is preliminary data.</text>
</comment>
<evidence type="ECO:0000256" key="3">
    <source>
        <dbReference type="ARBA" id="ARBA00022723"/>
    </source>
</evidence>
<evidence type="ECO:0000256" key="5">
    <source>
        <dbReference type="ARBA" id="ARBA00023004"/>
    </source>
</evidence>
<evidence type="ECO:0000313" key="8">
    <source>
        <dbReference type="Proteomes" id="UP001345691"/>
    </source>
</evidence>
<dbReference type="EMBL" id="JAVRRF010000016">
    <property type="protein sequence ID" value="KAK5057448.1"/>
    <property type="molecule type" value="Genomic_DNA"/>
</dbReference>
<dbReference type="InterPro" id="IPR036396">
    <property type="entry name" value="Cyt_P450_sf"/>
</dbReference>
<dbReference type="InterPro" id="IPR002401">
    <property type="entry name" value="Cyt_P450_E_grp-I"/>
</dbReference>
<dbReference type="Pfam" id="PF00067">
    <property type="entry name" value="p450"/>
    <property type="match status" value="1"/>
</dbReference>
<evidence type="ECO:0008006" key="9">
    <source>
        <dbReference type="Google" id="ProtNLM"/>
    </source>
</evidence>
<protein>
    <recommendedName>
        <fullName evidence="9">Cytochrome P450</fullName>
    </recommendedName>
</protein>
<evidence type="ECO:0000313" key="7">
    <source>
        <dbReference type="EMBL" id="KAK5057448.1"/>
    </source>
</evidence>
<accession>A0ABR0J7C1</accession>
<keyword evidence="6" id="KW-0503">Monooxygenase</keyword>
<dbReference type="InterPro" id="IPR001128">
    <property type="entry name" value="Cyt_P450"/>
</dbReference>
<dbReference type="PANTHER" id="PTHR46300">
    <property type="entry name" value="P450, PUTATIVE (EUROFUNG)-RELATED-RELATED"/>
    <property type="match status" value="1"/>
</dbReference>
<comment type="cofactor">
    <cofactor evidence="1">
        <name>heme</name>
        <dbReference type="ChEBI" id="CHEBI:30413"/>
    </cofactor>
</comment>
<dbReference type="SUPFAM" id="SSF48264">
    <property type="entry name" value="Cytochrome P450"/>
    <property type="match status" value="1"/>
</dbReference>
<keyword evidence="5" id="KW-0408">Iron</keyword>
<reference evidence="7 8" key="1">
    <citation type="submission" date="2023-08" db="EMBL/GenBank/DDBJ databases">
        <title>Black Yeasts Isolated from many extreme environments.</title>
        <authorList>
            <person name="Coleine C."/>
            <person name="Stajich J.E."/>
            <person name="Selbmann L."/>
        </authorList>
    </citation>
    <scope>NUCLEOTIDE SEQUENCE [LARGE SCALE GENOMIC DNA]</scope>
    <source>
        <strain evidence="7 8">CCFEE 6328</strain>
    </source>
</reference>
<evidence type="ECO:0000256" key="1">
    <source>
        <dbReference type="ARBA" id="ARBA00001971"/>
    </source>
</evidence>
<dbReference type="PRINTS" id="PR00385">
    <property type="entry name" value="P450"/>
</dbReference>
<dbReference type="CDD" id="cd11065">
    <property type="entry name" value="CYP64-like"/>
    <property type="match status" value="1"/>
</dbReference>
<dbReference type="InterPro" id="IPR050364">
    <property type="entry name" value="Cytochrome_P450_fung"/>
</dbReference>
<keyword evidence="8" id="KW-1185">Reference proteome</keyword>
<keyword evidence="4" id="KW-0560">Oxidoreductase</keyword>